<evidence type="ECO:0000256" key="2">
    <source>
        <dbReference type="SAM" id="Phobius"/>
    </source>
</evidence>
<gene>
    <name evidence="3" type="ORF">EV382_2329</name>
</gene>
<accession>A0A4Q7UD52</accession>
<evidence type="ECO:0000313" key="3">
    <source>
        <dbReference type="EMBL" id="RZT79132.1"/>
    </source>
</evidence>
<dbReference type="Proteomes" id="UP000293781">
    <property type="component" value="Unassembled WGS sequence"/>
</dbReference>
<dbReference type="AlphaFoldDB" id="A0A4Q7UD52"/>
<name>A0A4Q7UD52_9ACTN</name>
<evidence type="ECO:0000256" key="1">
    <source>
        <dbReference type="SAM" id="MobiDB-lite"/>
    </source>
</evidence>
<keyword evidence="2" id="KW-0472">Membrane</keyword>
<protein>
    <submittedName>
        <fullName evidence="3">Uncharacterized protein</fullName>
    </submittedName>
</protein>
<feature type="transmembrane region" description="Helical" evidence="2">
    <location>
        <begin position="21"/>
        <end position="41"/>
    </location>
</feature>
<feature type="region of interest" description="Disordered" evidence="1">
    <location>
        <begin position="46"/>
        <end position="79"/>
    </location>
</feature>
<comment type="caution">
    <text evidence="3">The sequence shown here is derived from an EMBL/GenBank/DDBJ whole genome shotgun (WGS) entry which is preliminary data.</text>
</comment>
<keyword evidence="4" id="KW-1185">Reference proteome</keyword>
<proteinExistence type="predicted"/>
<sequence length="188" mass="20063">MTGQKPSGATSRSRRRRYVGPLIAASVVVALALTVGTLRLGRKAPVQAPSAASASNTEPGPARCPEKWTDSVPTQPGTDTLVPVGATEALLCSYRHEATPPLNLATSRRITSGVDELTAHLNGLPISSPEDTVCLLGQPTEHAFVFGYPGQRAAVIRLSNCAWQREGATRYGGDLRKVTAYWGVRWDQ</sequence>
<keyword evidence="2" id="KW-0812">Transmembrane</keyword>
<keyword evidence="2" id="KW-1133">Transmembrane helix</keyword>
<organism evidence="3 4">
    <name type="scientific">Micromonospora violae</name>
    <dbReference type="NCBI Taxonomy" id="1278207"/>
    <lineage>
        <taxon>Bacteria</taxon>
        <taxon>Bacillati</taxon>
        <taxon>Actinomycetota</taxon>
        <taxon>Actinomycetes</taxon>
        <taxon>Micromonosporales</taxon>
        <taxon>Micromonosporaceae</taxon>
        <taxon>Micromonospora</taxon>
    </lineage>
</organism>
<evidence type="ECO:0000313" key="4">
    <source>
        <dbReference type="Proteomes" id="UP000293781"/>
    </source>
</evidence>
<reference evidence="3 4" key="1">
    <citation type="submission" date="2019-02" db="EMBL/GenBank/DDBJ databases">
        <title>Sequencing the genomes of 1000 actinobacteria strains.</title>
        <authorList>
            <person name="Klenk H.-P."/>
        </authorList>
    </citation>
    <scope>NUCLEOTIDE SEQUENCE [LARGE SCALE GENOMIC DNA]</scope>
    <source>
        <strain evidence="3 4">DSM 45888</strain>
    </source>
</reference>
<dbReference type="EMBL" id="SHKK01000001">
    <property type="protein sequence ID" value="RZT79132.1"/>
    <property type="molecule type" value="Genomic_DNA"/>
</dbReference>